<name>A0A7U2NQM1_PHANO</name>
<organism evidence="1 2">
    <name type="scientific">Phaeosphaeria nodorum (strain SN15 / ATCC MYA-4574 / FGSC 10173)</name>
    <name type="common">Glume blotch fungus</name>
    <name type="synonym">Parastagonospora nodorum</name>
    <dbReference type="NCBI Taxonomy" id="321614"/>
    <lineage>
        <taxon>Eukaryota</taxon>
        <taxon>Fungi</taxon>
        <taxon>Dikarya</taxon>
        <taxon>Ascomycota</taxon>
        <taxon>Pezizomycotina</taxon>
        <taxon>Dothideomycetes</taxon>
        <taxon>Pleosporomycetidae</taxon>
        <taxon>Pleosporales</taxon>
        <taxon>Pleosporineae</taxon>
        <taxon>Phaeosphaeriaceae</taxon>
        <taxon>Parastagonospora</taxon>
    </lineage>
</organism>
<keyword evidence="2" id="KW-1185">Reference proteome</keyword>
<protein>
    <submittedName>
        <fullName evidence="1">Uncharacterized protein</fullName>
    </submittedName>
</protein>
<dbReference type="VEuPathDB" id="FungiDB:JI435_423830"/>
<proteinExistence type="predicted"/>
<evidence type="ECO:0000313" key="1">
    <source>
        <dbReference type="EMBL" id="QRD06900.1"/>
    </source>
</evidence>
<sequence>MGTRASPYTSCPSNW</sequence>
<evidence type="ECO:0000313" key="2">
    <source>
        <dbReference type="Proteomes" id="UP000663193"/>
    </source>
</evidence>
<accession>A0A7U2NQM1</accession>
<dbReference type="EMBL" id="CP069043">
    <property type="protein sequence ID" value="QRD06900.1"/>
    <property type="molecule type" value="Genomic_DNA"/>
</dbReference>
<dbReference type="Proteomes" id="UP000663193">
    <property type="component" value="Chromosome 21"/>
</dbReference>
<gene>
    <name evidence="1" type="ORF">JI435_423830</name>
</gene>
<reference evidence="2" key="1">
    <citation type="journal article" date="2021" name="BMC Genomics">
        <title>Chromosome-level genome assembly and manually-curated proteome of model necrotroph Parastagonospora nodorum Sn15 reveals a genome-wide trove of candidate effector homologs, and redundancy of virulence-related functions within an accessory chromosome.</title>
        <authorList>
            <person name="Bertazzoni S."/>
            <person name="Jones D.A.B."/>
            <person name="Phan H.T."/>
            <person name="Tan K.-C."/>
            <person name="Hane J.K."/>
        </authorList>
    </citation>
    <scope>NUCLEOTIDE SEQUENCE [LARGE SCALE GENOMIC DNA]</scope>
    <source>
        <strain evidence="2">SN15 / ATCC MYA-4574 / FGSC 10173)</strain>
    </source>
</reference>